<evidence type="ECO:0000313" key="2">
    <source>
        <dbReference type="Proteomes" id="UP000236842"/>
    </source>
</evidence>
<dbReference type="Proteomes" id="UP000236842">
    <property type="component" value="Unassembled WGS sequence"/>
</dbReference>
<sequence>MKDTCPRSQIVCCEFIASALRAAGAALEVSIRVFAKKSSDFIQRSEQSVTMLEGKVVASEESLIELSTAMFDSQYILLYAISIHAPPNRKVRRGLCYTESYGNNFID</sequence>
<gene>
    <name evidence="1" type="ORF">COZ64_02495</name>
</gene>
<evidence type="ECO:0000313" key="1">
    <source>
        <dbReference type="EMBL" id="PIX28625.1"/>
    </source>
</evidence>
<accession>A0A2H9N3Z9</accession>
<protein>
    <submittedName>
        <fullName evidence="1">Uncharacterized protein</fullName>
    </submittedName>
</protein>
<reference evidence="2" key="1">
    <citation type="submission" date="2017-09" db="EMBL/GenBank/DDBJ databases">
        <title>Depth-based differentiation of microbial function through sediment-hosted aquifers and enrichment of novel symbionts in the deep terrestrial subsurface.</title>
        <authorList>
            <person name="Probst A.J."/>
            <person name="Ladd B."/>
            <person name="Jarett J.K."/>
            <person name="Geller-Mcgrath D.E."/>
            <person name="Sieber C.M.K."/>
            <person name="Emerson J.B."/>
            <person name="Anantharaman K."/>
            <person name="Thomas B.C."/>
            <person name="Malmstrom R."/>
            <person name="Stieglmeier M."/>
            <person name="Klingl A."/>
            <person name="Woyke T."/>
            <person name="Ryan C.M."/>
            <person name="Banfield J.F."/>
        </authorList>
    </citation>
    <scope>NUCLEOTIDE SEQUENCE [LARGE SCALE GENOMIC DNA]</scope>
</reference>
<name>A0A2H9N3Z9_9BACT</name>
<proteinExistence type="predicted"/>
<organism evidence="1 2">
    <name type="scientific">Candidatus Brennerbacteria bacterium CG_4_8_14_3_um_filter_43_14</name>
    <dbReference type="NCBI Taxonomy" id="1974521"/>
    <lineage>
        <taxon>Bacteria</taxon>
        <taxon>Candidatus Brenneribacteriota</taxon>
    </lineage>
</organism>
<dbReference type="AlphaFoldDB" id="A0A2H9N3Z9"/>
<comment type="caution">
    <text evidence="1">The sequence shown here is derived from an EMBL/GenBank/DDBJ whole genome shotgun (WGS) entry which is preliminary data.</text>
</comment>
<dbReference type="EMBL" id="PFIJ01000044">
    <property type="protein sequence ID" value="PIX28625.1"/>
    <property type="molecule type" value="Genomic_DNA"/>
</dbReference>